<dbReference type="RefSeq" id="WP_078076477.1">
    <property type="nucleotide sequence ID" value="NZ_CP018047.1"/>
</dbReference>
<keyword evidence="3" id="KW-1185">Reference proteome</keyword>
<sequence length="123" mass="13275">MPDLLVEHHGVQVLVCSADGATIATEQDALDHLVGAAFQGAELVAVPAGRFDDRFYDLSSGVAGAILQKLANYRVRLAVVGDISHHMGTGTALRDLVREANRGRDIWFVTDLNELTTRLAPRP</sequence>
<accession>A0A1U9QUG6</accession>
<reference evidence="2 3" key="1">
    <citation type="submission" date="2016-11" db="EMBL/GenBank/DDBJ databases">
        <title>Complete genome sequence of Streptomyces niveus SCSIO 3406.</title>
        <authorList>
            <person name="Zhu Q."/>
            <person name="Cheng W."/>
            <person name="Song Y."/>
            <person name="Li Q."/>
            <person name="Ju J."/>
        </authorList>
    </citation>
    <scope>NUCLEOTIDE SEQUENCE [LARGE SCALE GENOMIC DNA]</scope>
    <source>
        <strain evidence="2 3">SCSIO 3406</strain>
    </source>
</reference>
<dbReference type="Pfam" id="PF13788">
    <property type="entry name" value="DUF4180"/>
    <property type="match status" value="1"/>
</dbReference>
<dbReference type="InterPro" id="IPR025438">
    <property type="entry name" value="DUF4180"/>
</dbReference>
<evidence type="ECO:0000313" key="3">
    <source>
        <dbReference type="Proteomes" id="UP000189677"/>
    </source>
</evidence>
<dbReference type="Proteomes" id="UP000189677">
    <property type="component" value="Chromosome"/>
</dbReference>
<dbReference type="GO" id="GO:0016787">
    <property type="term" value="F:hydrolase activity"/>
    <property type="evidence" value="ECO:0007669"/>
    <property type="project" value="UniProtKB-KW"/>
</dbReference>
<gene>
    <name evidence="2" type="ORF">BBN63_18380</name>
</gene>
<feature type="domain" description="DUF4180" evidence="1">
    <location>
        <begin position="9"/>
        <end position="119"/>
    </location>
</feature>
<organism evidence="2 3">
    <name type="scientific">Streptomyces niveus</name>
    <name type="common">Streptomyces spheroides</name>
    <dbReference type="NCBI Taxonomy" id="193462"/>
    <lineage>
        <taxon>Bacteria</taxon>
        <taxon>Bacillati</taxon>
        <taxon>Actinomycetota</taxon>
        <taxon>Actinomycetes</taxon>
        <taxon>Kitasatosporales</taxon>
        <taxon>Streptomycetaceae</taxon>
        <taxon>Streptomyces</taxon>
    </lineage>
</organism>
<protein>
    <submittedName>
        <fullName evidence="2">Alpha/beta hydrolase</fullName>
    </submittedName>
</protein>
<dbReference type="KEGG" id="snw:BBN63_18380"/>
<dbReference type="EMBL" id="CP018047">
    <property type="protein sequence ID" value="AQU67896.1"/>
    <property type="molecule type" value="Genomic_DNA"/>
</dbReference>
<evidence type="ECO:0000259" key="1">
    <source>
        <dbReference type="Pfam" id="PF13788"/>
    </source>
</evidence>
<keyword evidence="2" id="KW-0378">Hydrolase</keyword>
<dbReference type="AlphaFoldDB" id="A0A1U9QUG6"/>
<evidence type="ECO:0000313" key="2">
    <source>
        <dbReference type="EMBL" id="AQU67896.1"/>
    </source>
</evidence>
<dbReference type="OrthoDB" id="8595425at2"/>
<proteinExistence type="predicted"/>
<name>A0A1U9QUG6_STRNV</name>